<keyword evidence="2" id="KW-1185">Reference proteome</keyword>
<dbReference type="EMBL" id="CP048000">
    <property type="protein sequence ID" value="QHQ60110.1"/>
    <property type="molecule type" value="Genomic_DNA"/>
</dbReference>
<dbReference type="AlphaFoldDB" id="A0A6P1TFZ6"/>
<dbReference type="Proteomes" id="UP000464314">
    <property type="component" value="Chromosome"/>
</dbReference>
<evidence type="ECO:0008006" key="3">
    <source>
        <dbReference type="Google" id="ProtNLM"/>
    </source>
</evidence>
<dbReference type="RefSeq" id="WP_161836946.1">
    <property type="nucleotide sequence ID" value="NZ_CP048000.1"/>
</dbReference>
<evidence type="ECO:0000313" key="1">
    <source>
        <dbReference type="EMBL" id="QHQ60110.1"/>
    </source>
</evidence>
<protein>
    <recommendedName>
        <fullName evidence="3">Prenyltransferase</fullName>
    </recommendedName>
</protein>
<name>A0A6P1TFZ6_9FIRM</name>
<reference evidence="1 2" key="1">
    <citation type="submission" date="2020-01" db="EMBL/GenBank/DDBJ databases">
        <title>Genome analysis of Anaerocolumna sp. CBA3638.</title>
        <authorList>
            <person name="Kim J."/>
            <person name="Roh S.W."/>
        </authorList>
    </citation>
    <scope>NUCLEOTIDE SEQUENCE [LARGE SCALE GENOMIC DNA]</scope>
    <source>
        <strain evidence="1 2">CBA3638</strain>
    </source>
</reference>
<organism evidence="1 2">
    <name type="scientific">Anaerocolumna sedimenticola</name>
    <dbReference type="NCBI Taxonomy" id="2696063"/>
    <lineage>
        <taxon>Bacteria</taxon>
        <taxon>Bacillati</taxon>
        <taxon>Bacillota</taxon>
        <taxon>Clostridia</taxon>
        <taxon>Lachnospirales</taxon>
        <taxon>Lachnospiraceae</taxon>
        <taxon>Anaerocolumna</taxon>
    </lineage>
</organism>
<gene>
    <name evidence="1" type="ORF">Ana3638_04360</name>
</gene>
<dbReference type="InterPro" id="IPR008930">
    <property type="entry name" value="Terpenoid_cyclase/PrenylTrfase"/>
</dbReference>
<evidence type="ECO:0000313" key="2">
    <source>
        <dbReference type="Proteomes" id="UP000464314"/>
    </source>
</evidence>
<proteinExistence type="predicted"/>
<dbReference type="KEGG" id="anr:Ana3638_04360"/>
<sequence length="314" mass="36654">MQILSKQTLEEIRRWIYKNARPLDLALWQYHFENGSKEAVLAILPCYQNSDGGFGGAIEPDNWNPASTPYNAQFVIRILRQIDFYDTAHPVYQGLFRYLENTEYKADYGWFFIIPSNDNYPHARWWDYNPQDNVFQSIGITAILSGFILRYGEKQSNLYQMAKEYAKLLVCKLPTTKNFGDMGIGGYCRLLDDLESAGLTKEFDHPDFSEQIFSLVRNKIQNETGNFMANPLEFVLSPNSRFYDENKPEVENALDQIILNRPASGVWDIPWEWYNGNEYPKAFAISENWWKSFEAIEKLLQLKRFGRLAKDIIL</sequence>
<accession>A0A6P1TFZ6</accession>
<dbReference type="SUPFAM" id="SSF48239">
    <property type="entry name" value="Terpenoid cyclases/Protein prenyltransferases"/>
    <property type="match status" value="1"/>
</dbReference>